<dbReference type="GO" id="GO:0003677">
    <property type="term" value="F:DNA binding"/>
    <property type="evidence" value="ECO:0007669"/>
    <property type="project" value="UniProtKB-KW"/>
</dbReference>
<protein>
    <submittedName>
        <fullName evidence="9">Nitroimidazol reductase NimA or a related FMN-containing flavoprotein, pyridoxamine 5'-phosphate oxidase superfamily</fullName>
    </submittedName>
</protein>
<evidence type="ECO:0000256" key="4">
    <source>
        <dbReference type="ARBA" id="ARBA00023172"/>
    </source>
</evidence>
<feature type="domain" description="Cas12f1-like TNB" evidence="8">
    <location>
        <begin position="421"/>
        <end position="495"/>
    </location>
</feature>
<sequence>MKKSPSSDYPKTTDTTYMSSTHLSLPVRLPDEERERYNRLATLTTQTANTLIEQYWTPDHLTEITEFSYQAWKYFDEHEAFAAFDIYLPSRYKRCLLQKVGETLRSHADKREAFQTVKPLLPDHKIRRIHTRRIKERLWDSDGYLSSGYVDALINQLNAYYDVHGEYPDTYFDFQDCPEYSSGVLPYSADDGPTSGQAVKYQYDESTQQLTVELKTPDTLEADTWGDWTWTEHTLDGYDAFRELVEYGSLSAPSFQPNTSKRGTEYYELSFPVEVEHTDTPDDVKTVLAIDGGLRKDATAVVVDNEGEQLSTPYFIQNTERERMRNLNRERNQLNSKLAHLRRQGRDHTDTFKHVQSEYERVNNKLRHKREQLVHDVSNQILALAVVYDVDAIVHEDLRSLSPPRGDGQLSWELSSWARREIIESIKYRADIAGIHVERVSAGNTSRSCPRCGSTGHTTKSPDHDYEVWHGGHFRCDNSRCGFQADRDYVGAVNVARVFYAESDSLDSNFTSSYTGDSEIELAGRSAGSRPTFGNAPVAYTGQSRVTAGGGSAFIAPAVTPIGTKNNGSKSSVSSPATHSYSRFVRDTAVCC</sequence>
<feature type="domain" description="Probable transposase IS891/IS1136/IS1341" evidence="7">
    <location>
        <begin position="270"/>
        <end position="384"/>
    </location>
</feature>
<comment type="similarity">
    <text evidence="1">In the C-terminal section; belongs to the transposase 35 family.</text>
</comment>
<evidence type="ECO:0000259" key="8">
    <source>
        <dbReference type="Pfam" id="PF07282"/>
    </source>
</evidence>
<dbReference type="InterPro" id="IPR001959">
    <property type="entry name" value="Transposase"/>
</dbReference>
<evidence type="ECO:0000256" key="1">
    <source>
        <dbReference type="ARBA" id="ARBA00008761"/>
    </source>
</evidence>
<dbReference type="GO" id="GO:0032196">
    <property type="term" value="P:transposition"/>
    <property type="evidence" value="ECO:0007669"/>
    <property type="project" value="UniProtKB-KW"/>
</dbReference>
<keyword evidence="2" id="KW-0815">Transposition</keyword>
<evidence type="ECO:0000313" key="10">
    <source>
        <dbReference type="Proteomes" id="UP000663305"/>
    </source>
</evidence>
<dbReference type="Proteomes" id="UP000663305">
    <property type="component" value="Chromosome"/>
</dbReference>
<keyword evidence="3" id="KW-0238">DNA-binding</keyword>
<keyword evidence="4" id="KW-0233">DNA recombination</keyword>
<evidence type="ECO:0000259" key="7">
    <source>
        <dbReference type="Pfam" id="PF01385"/>
    </source>
</evidence>
<dbReference type="GO" id="GO:0006310">
    <property type="term" value="P:DNA recombination"/>
    <property type="evidence" value="ECO:0007669"/>
    <property type="project" value="UniProtKB-KW"/>
</dbReference>
<feature type="coiled-coil region" evidence="5">
    <location>
        <begin position="317"/>
        <end position="372"/>
    </location>
</feature>
<keyword evidence="5" id="KW-0175">Coiled coil</keyword>
<gene>
    <name evidence="9" type="primary">nimA2</name>
    <name evidence="9" type="ORF">HSBGL_2390</name>
</gene>
<proteinExistence type="inferred from homology"/>
<dbReference type="AlphaFoldDB" id="A0A897NMU0"/>
<dbReference type="Pfam" id="PF07282">
    <property type="entry name" value="Cas12f1-like_TNB"/>
    <property type="match status" value="1"/>
</dbReference>
<feature type="region of interest" description="Disordered" evidence="6">
    <location>
        <begin position="1"/>
        <end position="20"/>
    </location>
</feature>
<name>A0A897NMU0_9EURY</name>
<evidence type="ECO:0000256" key="3">
    <source>
        <dbReference type="ARBA" id="ARBA00023125"/>
    </source>
</evidence>
<accession>A0A897NMU0</accession>
<reference evidence="9" key="1">
    <citation type="submission" date="2020-11" db="EMBL/GenBank/DDBJ databases">
        <title>Carbohydrate-dependent, anaerobic sulfur respiration: A novel catabolism in halophilic archaea.</title>
        <authorList>
            <person name="Sorokin D.Y."/>
            <person name="Messina E."/>
            <person name="Smedile F."/>
            <person name="La Cono V."/>
            <person name="Hallsworth J.E."/>
            <person name="Yakimov M.M."/>
        </authorList>
    </citation>
    <scope>NUCLEOTIDE SEQUENCE</scope>
    <source>
        <strain evidence="9">HSR-Bgl</strain>
    </source>
</reference>
<dbReference type="Pfam" id="PF01385">
    <property type="entry name" value="OrfB_IS605"/>
    <property type="match status" value="1"/>
</dbReference>
<evidence type="ECO:0000313" key="9">
    <source>
        <dbReference type="EMBL" id="QSG12795.1"/>
    </source>
</evidence>
<evidence type="ECO:0000256" key="5">
    <source>
        <dbReference type="SAM" id="Coils"/>
    </source>
</evidence>
<dbReference type="EMBL" id="CP064789">
    <property type="protein sequence ID" value="QSG12795.1"/>
    <property type="molecule type" value="Genomic_DNA"/>
</dbReference>
<organism evidence="9 10">
    <name type="scientific">Halapricum desulfuricans</name>
    <dbReference type="NCBI Taxonomy" id="2841257"/>
    <lineage>
        <taxon>Archaea</taxon>
        <taxon>Methanobacteriati</taxon>
        <taxon>Methanobacteriota</taxon>
        <taxon>Stenosarchaea group</taxon>
        <taxon>Halobacteria</taxon>
        <taxon>Halobacteriales</taxon>
        <taxon>Haloarculaceae</taxon>
        <taxon>Halapricum</taxon>
    </lineage>
</organism>
<evidence type="ECO:0000256" key="6">
    <source>
        <dbReference type="SAM" id="MobiDB-lite"/>
    </source>
</evidence>
<dbReference type="InterPro" id="IPR010095">
    <property type="entry name" value="Cas12f1-like_TNB"/>
</dbReference>
<evidence type="ECO:0000256" key="2">
    <source>
        <dbReference type="ARBA" id="ARBA00022578"/>
    </source>
</evidence>